<sequence>MPAERLTHKKQADTRIEPRYTPLGLRYTNRSRLAKPHRSKPKTKEEHKNANHKHDRVLPLALWTPFLGADRAQARLFSCDYCFSSQCAYVWCRFNSCMPSCFLGVVVRYRLWTLGGIAAGAVTLLGTGVVVASAAWTSADPSFANAVLRTTSKIVWPLVIVAGGWHLSLLDNLAHAPAIVSSGGAKEALQWTKGLSVAVATFVALYAIGGLASRALYVVACKAPQLSDLHAHEDAAFCQRSAQVLAAVLSPAFVAAAAFDGVRRWTATTFGQGAQ</sequence>
<reference evidence="3 4" key="1">
    <citation type="journal article" date="2015" name="Parasitol. Res.">
        <title>Viruses in close associations with free-living amoebae.</title>
        <authorList>
            <person name="Scheid P."/>
        </authorList>
    </citation>
    <scope>NUCLEOTIDE SEQUENCE [LARGE SCALE GENOMIC DNA]</scope>
    <source>
        <strain evidence="3">KlaHel</strain>
    </source>
</reference>
<feature type="compositionally biased region" description="Basic residues" evidence="1">
    <location>
        <begin position="32"/>
        <end position="41"/>
    </location>
</feature>
<dbReference type="Proteomes" id="UP000202511">
    <property type="component" value="Segment"/>
</dbReference>
<accession>A0A0B5J4B9</accession>
<keyword evidence="2" id="KW-0472">Membrane</keyword>
<protein>
    <submittedName>
        <fullName evidence="3">Uncharacterized protein</fullName>
    </submittedName>
</protein>
<evidence type="ECO:0000313" key="3">
    <source>
        <dbReference type="EMBL" id="AJF98479.1"/>
    </source>
</evidence>
<keyword evidence="2" id="KW-1133">Transmembrane helix</keyword>
<dbReference type="EMBL" id="KP136319">
    <property type="protein sequence ID" value="AJF98479.1"/>
    <property type="molecule type" value="Genomic_DNA"/>
</dbReference>
<dbReference type="GeneID" id="23463396"/>
<feature type="transmembrane region" description="Helical" evidence="2">
    <location>
        <begin position="111"/>
        <end position="134"/>
    </location>
</feature>
<name>A0A0B5J4B9_9VIRU</name>
<organism evidence="3 4">
    <name type="scientific">Pandoravirus inopinatum</name>
    <dbReference type="NCBI Taxonomy" id="1605721"/>
    <lineage>
        <taxon>Viruses</taxon>
        <taxon>Pandoravirus</taxon>
    </lineage>
</organism>
<evidence type="ECO:0000313" key="4">
    <source>
        <dbReference type="Proteomes" id="UP000202511"/>
    </source>
</evidence>
<keyword evidence="2" id="KW-0812">Transmembrane</keyword>
<feature type="region of interest" description="Disordered" evidence="1">
    <location>
        <begin position="31"/>
        <end position="53"/>
    </location>
</feature>
<dbReference type="KEGG" id="vg:23463396"/>
<dbReference type="RefSeq" id="YP_009120714.1">
    <property type="nucleotide sequence ID" value="NC_026440.1"/>
</dbReference>
<feature type="transmembrane region" description="Helical" evidence="2">
    <location>
        <begin position="195"/>
        <end position="217"/>
    </location>
</feature>
<evidence type="ECO:0000256" key="2">
    <source>
        <dbReference type="SAM" id="Phobius"/>
    </source>
</evidence>
<proteinExistence type="predicted"/>
<evidence type="ECO:0000256" key="1">
    <source>
        <dbReference type="SAM" id="MobiDB-lite"/>
    </source>
</evidence>